<reference evidence="1" key="2">
    <citation type="journal article" date="2023" name="IMA Fungus">
        <title>Comparative genomic study of the Penicillium genus elucidates a diverse pangenome and 15 lateral gene transfer events.</title>
        <authorList>
            <person name="Petersen C."/>
            <person name="Sorensen T."/>
            <person name="Nielsen M.R."/>
            <person name="Sondergaard T.E."/>
            <person name="Sorensen J.L."/>
            <person name="Fitzpatrick D.A."/>
            <person name="Frisvad J.C."/>
            <person name="Nielsen K.L."/>
        </authorList>
    </citation>
    <scope>NUCLEOTIDE SEQUENCE</scope>
    <source>
        <strain evidence="1">IBT 19713</strain>
    </source>
</reference>
<dbReference type="PANTHER" id="PTHR31904">
    <property type="entry name" value="BYPASS OF STOP CODON PROTEIN 5-RELATED"/>
    <property type="match status" value="1"/>
</dbReference>
<dbReference type="InterPro" id="IPR014752">
    <property type="entry name" value="Arrestin-like_C"/>
</dbReference>
<sequence length="493" mass="54509">MSSTSSRMSDSRDIWGRRAAPKVEIELDGQKPGLVSSYTTGDQIHGTVTVSVEHDTRFDDIEIIFQGISHTTVERAACPGRTGSKQMFLKLRQPIQPDEYPTPRVLETNQLYKFPFTFVVPDRLLPHVCTHETCNAQIHQSHTMLPPTLGDPMISGNGKTLLNDMAPDMVRIAYVIRASVLARSTTDNGRLKTLANVGKKIRIIPYTEEAPPIPILDNANYWLKKEKSVKRGFLRSKLGRMTASSTQPNPVQLLPPDCDQRVSTVANVKLRFDPVSDEQPPMLGSLVSRLRVNTFYSATPWEDFPSQSGSVPFSHIGQGLFTETVPLSTMCVASAKWKKHSTADVERRDSVDSTFSEASSQALSQGSTASSSTFYTASLVIPINLPDTKAFVPTFHTCLISRIYALDLSLSYHTPQANILTPTISLRLPIQITTPPKYANAVKTSLDVLVTEAELNEFFRPRSIAPLMHEAVVDVSPPPDYSETIVRPLPAFS</sequence>
<proteinExistence type="predicted"/>
<reference evidence="1" key="1">
    <citation type="submission" date="2022-11" db="EMBL/GenBank/DDBJ databases">
        <authorList>
            <person name="Petersen C."/>
        </authorList>
    </citation>
    <scope>NUCLEOTIDE SEQUENCE</scope>
    <source>
        <strain evidence="1">IBT 19713</strain>
    </source>
</reference>
<accession>A0A9W9NIJ3</accession>
<dbReference type="OrthoDB" id="2283785at2759"/>
<organism evidence="1 2">
    <name type="scientific">Penicillium chermesinum</name>
    <dbReference type="NCBI Taxonomy" id="63820"/>
    <lineage>
        <taxon>Eukaryota</taxon>
        <taxon>Fungi</taxon>
        <taxon>Dikarya</taxon>
        <taxon>Ascomycota</taxon>
        <taxon>Pezizomycotina</taxon>
        <taxon>Eurotiomycetes</taxon>
        <taxon>Eurotiomycetidae</taxon>
        <taxon>Eurotiales</taxon>
        <taxon>Aspergillaceae</taxon>
        <taxon>Penicillium</taxon>
    </lineage>
</organism>
<name>A0A9W9NIJ3_9EURO</name>
<dbReference type="Proteomes" id="UP001150941">
    <property type="component" value="Unassembled WGS sequence"/>
</dbReference>
<dbReference type="InterPro" id="IPR039634">
    <property type="entry name" value="Bul1-like"/>
</dbReference>
<evidence type="ECO:0008006" key="3">
    <source>
        <dbReference type="Google" id="ProtNLM"/>
    </source>
</evidence>
<comment type="caution">
    <text evidence="1">The sequence shown here is derived from an EMBL/GenBank/DDBJ whole genome shotgun (WGS) entry which is preliminary data.</text>
</comment>
<dbReference type="EMBL" id="JAPQKS010000007">
    <property type="protein sequence ID" value="KAJ5220466.1"/>
    <property type="molecule type" value="Genomic_DNA"/>
</dbReference>
<dbReference type="GeneID" id="83206269"/>
<dbReference type="PANTHER" id="PTHR31904:SF1">
    <property type="entry name" value="BYPASS OF STOP CODON PROTEIN 5-RELATED"/>
    <property type="match status" value="1"/>
</dbReference>
<dbReference type="Gene3D" id="2.60.40.640">
    <property type="match status" value="1"/>
</dbReference>
<dbReference type="AlphaFoldDB" id="A0A9W9NIJ3"/>
<protein>
    <recommendedName>
        <fullName evidence="3">Arrestin-like N-terminal domain-containing protein</fullName>
    </recommendedName>
</protein>
<evidence type="ECO:0000313" key="2">
    <source>
        <dbReference type="Proteomes" id="UP001150941"/>
    </source>
</evidence>
<dbReference type="RefSeq" id="XP_058327296.1">
    <property type="nucleotide sequence ID" value="XM_058478966.1"/>
</dbReference>
<gene>
    <name evidence="1" type="ORF">N7468_009670</name>
</gene>
<keyword evidence="2" id="KW-1185">Reference proteome</keyword>
<evidence type="ECO:0000313" key="1">
    <source>
        <dbReference type="EMBL" id="KAJ5220466.1"/>
    </source>
</evidence>